<dbReference type="Proteomes" id="UP001321760">
    <property type="component" value="Unassembled WGS sequence"/>
</dbReference>
<dbReference type="EMBL" id="MU865930">
    <property type="protein sequence ID" value="KAK4451046.1"/>
    <property type="molecule type" value="Genomic_DNA"/>
</dbReference>
<evidence type="ECO:0000256" key="4">
    <source>
        <dbReference type="SAM" id="MobiDB-lite"/>
    </source>
</evidence>
<dbReference type="InterPro" id="IPR050936">
    <property type="entry name" value="AP-1-like"/>
</dbReference>
<name>A0AAV9GRP5_9PEZI</name>
<feature type="region of interest" description="Disordered" evidence="4">
    <location>
        <begin position="199"/>
        <end position="258"/>
    </location>
</feature>
<dbReference type="InterPro" id="IPR046347">
    <property type="entry name" value="bZIP_sf"/>
</dbReference>
<dbReference type="GO" id="GO:0001228">
    <property type="term" value="F:DNA-binding transcription activator activity, RNA polymerase II-specific"/>
    <property type="evidence" value="ECO:0007669"/>
    <property type="project" value="TreeGrafter"/>
</dbReference>
<feature type="coiled-coil region" evidence="3">
    <location>
        <begin position="38"/>
        <end position="69"/>
    </location>
</feature>
<evidence type="ECO:0000256" key="1">
    <source>
        <dbReference type="ARBA" id="ARBA00004123"/>
    </source>
</evidence>
<evidence type="ECO:0000256" key="3">
    <source>
        <dbReference type="SAM" id="Coils"/>
    </source>
</evidence>
<dbReference type="SMART" id="SM00338">
    <property type="entry name" value="BRLZ"/>
    <property type="match status" value="1"/>
</dbReference>
<feature type="region of interest" description="Disordered" evidence="4">
    <location>
        <begin position="11"/>
        <end position="30"/>
    </location>
</feature>
<feature type="compositionally biased region" description="Basic and acidic residues" evidence="4">
    <location>
        <begin position="12"/>
        <end position="24"/>
    </location>
</feature>
<proteinExistence type="predicted"/>
<comment type="caution">
    <text evidence="6">The sequence shown here is derived from an EMBL/GenBank/DDBJ whole genome shotgun (WGS) entry which is preliminary data.</text>
</comment>
<feature type="compositionally biased region" description="Polar residues" evidence="4">
    <location>
        <begin position="246"/>
        <end position="258"/>
    </location>
</feature>
<dbReference type="InterPro" id="IPR004827">
    <property type="entry name" value="bZIP"/>
</dbReference>
<feature type="compositionally biased region" description="Low complexity" evidence="4">
    <location>
        <begin position="158"/>
        <end position="174"/>
    </location>
</feature>
<keyword evidence="3" id="KW-0175">Coiled coil</keyword>
<evidence type="ECO:0000313" key="7">
    <source>
        <dbReference type="Proteomes" id="UP001321760"/>
    </source>
</evidence>
<keyword evidence="7" id="KW-1185">Reference proteome</keyword>
<protein>
    <recommendedName>
        <fullName evidence="5">BZIP domain-containing protein</fullName>
    </recommendedName>
</protein>
<keyword evidence="2" id="KW-0539">Nucleus</keyword>
<dbReference type="SUPFAM" id="SSF57959">
    <property type="entry name" value="Leucine zipper domain"/>
    <property type="match status" value="1"/>
</dbReference>
<dbReference type="GO" id="GO:0090575">
    <property type="term" value="C:RNA polymerase II transcription regulator complex"/>
    <property type="evidence" value="ECO:0007669"/>
    <property type="project" value="TreeGrafter"/>
</dbReference>
<sequence>MSANVFRFFRPPGEEKEDRSEKRRAQVRRAQQTYRLRKDQYARALEREIARLRSLEADLSRENERLREIVYAQKRSLRVAEKQVWGDLWDGLSESSEDVLQGPGLIPVPSSDCYRPHPVQPQGVVDLSDTSATGMDLESPCLAHIHAHTDYSSPASSQPLPTTKTKQPTTTNPDTQPPAEPPVNGHALTLSSYLLSLSPSPSTTLSLSPSPTTTTTPPTLSINTFPNLPNPSIPPPPPKNPILTPYTTHSPVPTDTAPSNRAIIATTLESTPRSILNKLLTLSTTFALEDEMTPVQAWERVRKTLVLDSSNGGLPSMELIRRVVDRLAGVVKCHG</sequence>
<dbReference type="CDD" id="cd14688">
    <property type="entry name" value="bZIP_YAP"/>
    <property type="match status" value="1"/>
</dbReference>
<reference evidence="6" key="2">
    <citation type="submission" date="2023-05" db="EMBL/GenBank/DDBJ databases">
        <authorList>
            <consortium name="Lawrence Berkeley National Laboratory"/>
            <person name="Steindorff A."/>
            <person name="Hensen N."/>
            <person name="Bonometti L."/>
            <person name="Westerberg I."/>
            <person name="Brannstrom I.O."/>
            <person name="Guillou S."/>
            <person name="Cros-Aarteil S."/>
            <person name="Calhoun S."/>
            <person name="Haridas S."/>
            <person name="Kuo A."/>
            <person name="Mondo S."/>
            <person name="Pangilinan J."/>
            <person name="Riley R."/>
            <person name="Labutti K."/>
            <person name="Andreopoulos B."/>
            <person name="Lipzen A."/>
            <person name="Chen C."/>
            <person name="Yanf M."/>
            <person name="Daum C."/>
            <person name="Ng V."/>
            <person name="Clum A."/>
            <person name="Ohm R."/>
            <person name="Martin F."/>
            <person name="Silar P."/>
            <person name="Natvig D."/>
            <person name="Lalanne C."/>
            <person name="Gautier V."/>
            <person name="Ament-Velasquez S.L."/>
            <person name="Kruys A."/>
            <person name="Hutchinson M.I."/>
            <person name="Powell A.J."/>
            <person name="Barry K."/>
            <person name="Miller A.N."/>
            <person name="Grigoriev I.V."/>
            <person name="Debuchy R."/>
            <person name="Gladieux P."/>
            <person name="Thoren M.H."/>
            <person name="Johannesson H."/>
        </authorList>
    </citation>
    <scope>NUCLEOTIDE SEQUENCE</scope>
    <source>
        <strain evidence="6">PSN243</strain>
    </source>
</reference>
<dbReference type="AlphaFoldDB" id="A0AAV9GRP5"/>
<evidence type="ECO:0000256" key="2">
    <source>
        <dbReference type="ARBA" id="ARBA00023242"/>
    </source>
</evidence>
<reference evidence="6" key="1">
    <citation type="journal article" date="2023" name="Mol. Phylogenet. Evol.">
        <title>Genome-scale phylogeny and comparative genomics of the fungal order Sordariales.</title>
        <authorList>
            <person name="Hensen N."/>
            <person name="Bonometti L."/>
            <person name="Westerberg I."/>
            <person name="Brannstrom I.O."/>
            <person name="Guillou S."/>
            <person name="Cros-Aarteil S."/>
            <person name="Calhoun S."/>
            <person name="Haridas S."/>
            <person name="Kuo A."/>
            <person name="Mondo S."/>
            <person name="Pangilinan J."/>
            <person name="Riley R."/>
            <person name="LaButti K."/>
            <person name="Andreopoulos B."/>
            <person name="Lipzen A."/>
            <person name="Chen C."/>
            <person name="Yan M."/>
            <person name="Daum C."/>
            <person name="Ng V."/>
            <person name="Clum A."/>
            <person name="Steindorff A."/>
            <person name="Ohm R.A."/>
            <person name="Martin F."/>
            <person name="Silar P."/>
            <person name="Natvig D.O."/>
            <person name="Lalanne C."/>
            <person name="Gautier V."/>
            <person name="Ament-Velasquez S.L."/>
            <person name="Kruys A."/>
            <person name="Hutchinson M.I."/>
            <person name="Powell A.J."/>
            <person name="Barry K."/>
            <person name="Miller A.N."/>
            <person name="Grigoriev I.V."/>
            <person name="Debuchy R."/>
            <person name="Gladieux P."/>
            <person name="Hiltunen Thoren M."/>
            <person name="Johannesson H."/>
        </authorList>
    </citation>
    <scope>NUCLEOTIDE SEQUENCE</scope>
    <source>
        <strain evidence="6">PSN243</strain>
    </source>
</reference>
<dbReference type="GO" id="GO:0000976">
    <property type="term" value="F:transcription cis-regulatory region binding"/>
    <property type="evidence" value="ECO:0007669"/>
    <property type="project" value="InterPro"/>
</dbReference>
<dbReference type="PANTHER" id="PTHR40621">
    <property type="entry name" value="TRANSCRIPTION FACTOR KAPC-RELATED"/>
    <property type="match status" value="1"/>
</dbReference>
<organism evidence="6 7">
    <name type="scientific">Podospora aff. communis PSN243</name>
    <dbReference type="NCBI Taxonomy" id="3040156"/>
    <lineage>
        <taxon>Eukaryota</taxon>
        <taxon>Fungi</taxon>
        <taxon>Dikarya</taxon>
        <taxon>Ascomycota</taxon>
        <taxon>Pezizomycotina</taxon>
        <taxon>Sordariomycetes</taxon>
        <taxon>Sordariomycetidae</taxon>
        <taxon>Sordariales</taxon>
        <taxon>Podosporaceae</taxon>
        <taxon>Podospora</taxon>
    </lineage>
</organism>
<dbReference type="Gene3D" id="1.20.5.170">
    <property type="match status" value="1"/>
</dbReference>
<dbReference type="PANTHER" id="PTHR40621:SF6">
    <property type="entry name" value="AP-1-LIKE TRANSCRIPTION FACTOR YAP1-RELATED"/>
    <property type="match status" value="1"/>
</dbReference>
<feature type="region of interest" description="Disordered" evidence="4">
    <location>
        <begin position="149"/>
        <end position="186"/>
    </location>
</feature>
<evidence type="ECO:0000259" key="5">
    <source>
        <dbReference type="SMART" id="SM00338"/>
    </source>
</evidence>
<feature type="compositionally biased region" description="Pro residues" evidence="4">
    <location>
        <begin position="228"/>
        <end position="240"/>
    </location>
</feature>
<gene>
    <name evidence="6" type="ORF">QBC34DRAFT_459618</name>
</gene>
<feature type="domain" description="BZIP" evidence="5">
    <location>
        <begin position="15"/>
        <end position="79"/>
    </location>
</feature>
<accession>A0AAV9GRP5</accession>
<feature type="compositionally biased region" description="Low complexity" evidence="4">
    <location>
        <begin position="199"/>
        <end position="221"/>
    </location>
</feature>
<evidence type="ECO:0000313" key="6">
    <source>
        <dbReference type="EMBL" id="KAK4451046.1"/>
    </source>
</evidence>
<comment type="subcellular location">
    <subcellularLocation>
        <location evidence="1">Nucleus</location>
    </subcellularLocation>
</comment>